<proteinExistence type="inferred from homology"/>
<evidence type="ECO:0000313" key="8">
    <source>
        <dbReference type="EMBL" id="WPU66276.1"/>
    </source>
</evidence>
<feature type="binding site" description="in other chain" evidence="6">
    <location>
        <begin position="120"/>
        <end position="128"/>
    </location>
    <ligand>
        <name>5-phospho-alpha-D-ribose 1-diphosphate</name>
        <dbReference type="ChEBI" id="CHEBI:58017"/>
        <note>ligand shared between dimeric partners</note>
    </ligand>
</feature>
<feature type="domain" description="Phosphoribosyltransferase" evidence="7">
    <location>
        <begin position="52"/>
        <end position="169"/>
    </location>
</feature>
<dbReference type="InterPro" id="IPR004467">
    <property type="entry name" value="Or_phspho_trans_dom"/>
</dbReference>
<comment type="similarity">
    <text evidence="6">Belongs to the purine/pyrimidine phosphoribosyltransferase family. PyrE subfamily.</text>
</comment>
<comment type="cofactor">
    <cofactor evidence="6">
        <name>Mg(2+)</name>
        <dbReference type="ChEBI" id="CHEBI:18420"/>
    </cofactor>
</comment>
<protein>
    <recommendedName>
        <fullName evidence="2 6">Orotate phosphoribosyltransferase</fullName>
        <shortName evidence="6">OPRT</shortName>
        <shortName evidence="6">OPRTase</shortName>
        <ecNumber evidence="2 6">2.4.2.10</ecNumber>
    </recommendedName>
</protein>
<dbReference type="PANTHER" id="PTHR19278:SF9">
    <property type="entry name" value="URIDINE 5'-MONOPHOSPHATE SYNTHASE"/>
    <property type="match status" value="1"/>
</dbReference>
<feature type="binding site" evidence="6">
    <location>
        <position position="94"/>
    </location>
    <ligand>
        <name>5-phospho-alpha-D-ribose 1-diphosphate</name>
        <dbReference type="ChEBI" id="CHEBI:58017"/>
        <note>ligand shared between dimeric partners</note>
    </ligand>
</feature>
<evidence type="ECO:0000256" key="1">
    <source>
        <dbReference type="ARBA" id="ARBA00004889"/>
    </source>
</evidence>
<keyword evidence="9" id="KW-1185">Reference proteome</keyword>
<dbReference type="SUPFAM" id="SSF53271">
    <property type="entry name" value="PRTase-like"/>
    <property type="match status" value="1"/>
</dbReference>
<comment type="subunit">
    <text evidence="6">Homodimer.</text>
</comment>
<comment type="pathway">
    <text evidence="1 6">Pyrimidine metabolism; UMP biosynthesis via de novo pathway; UMP from orotate: step 1/2.</text>
</comment>
<dbReference type="KEGG" id="psti:SOO65_05905"/>
<sequence length="205" mass="22707">MNHAEQVASILLKEKAVFLRPHDPFTWTSGIKSPVYCDNRLLISTVDSREYIIKAFAEAVKALKVDVVAGTATAGIPWAAWIAQELKLPLIYVRSSSKDHGRQNAIEGASTPGQKTVLIEDLISTGKSSIAAGKKLEEAGLSVLSIMSIFTYDFPQAQEVFRQANFKYQSLSNFEVLAKVAYDNKMLDTQALQNVLEWRKSVVFP</sequence>
<comment type="caution">
    <text evidence="6">Lacks conserved residue(s) required for the propagation of feature annotation.</text>
</comment>
<evidence type="ECO:0000256" key="3">
    <source>
        <dbReference type="ARBA" id="ARBA00022676"/>
    </source>
</evidence>
<dbReference type="HAMAP" id="MF_01208">
    <property type="entry name" value="PyrE"/>
    <property type="match status" value="1"/>
</dbReference>
<accession>A0AAX4HSB1</accession>
<feature type="binding site" evidence="6">
    <location>
        <position position="98"/>
    </location>
    <ligand>
        <name>5-phospho-alpha-D-ribose 1-diphosphate</name>
        <dbReference type="ChEBI" id="CHEBI:58017"/>
        <note>ligand shared between dimeric partners</note>
    </ligand>
</feature>
<keyword evidence="5 6" id="KW-0665">Pyrimidine biosynthesis</keyword>
<dbReference type="Gene3D" id="3.40.50.2020">
    <property type="match status" value="1"/>
</dbReference>
<dbReference type="InterPro" id="IPR029057">
    <property type="entry name" value="PRTase-like"/>
</dbReference>
<dbReference type="CDD" id="cd06223">
    <property type="entry name" value="PRTases_typeI"/>
    <property type="match status" value="1"/>
</dbReference>
<organism evidence="8 9">
    <name type="scientific">Peredibacter starrii</name>
    <dbReference type="NCBI Taxonomy" id="28202"/>
    <lineage>
        <taxon>Bacteria</taxon>
        <taxon>Pseudomonadati</taxon>
        <taxon>Bdellovibrionota</taxon>
        <taxon>Bacteriovoracia</taxon>
        <taxon>Bacteriovoracales</taxon>
        <taxon>Bacteriovoracaceae</taxon>
        <taxon>Peredibacter</taxon>
    </lineage>
</organism>
<dbReference type="GO" id="GO:0044205">
    <property type="term" value="P:'de novo' UMP biosynthetic process"/>
    <property type="evidence" value="ECO:0007669"/>
    <property type="project" value="UniProtKB-UniRule"/>
</dbReference>
<comment type="catalytic activity">
    <reaction evidence="6">
        <text>orotidine 5'-phosphate + diphosphate = orotate + 5-phospho-alpha-D-ribose 1-diphosphate</text>
        <dbReference type="Rhea" id="RHEA:10380"/>
        <dbReference type="ChEBI" id="CHEBI:30839"/>
        <dbReference type="ChEBI" id="CHEBI:33019"/>
        <dbReference type="ChEBI" id="CHEBI:57538"/>
        <dbReference type="ChEBI" id="CHEBI:58017"/>
        <dbReference type="EC" id="2.4.2.10"/>
    </reaction>
</comment>
<evidence type="ECO:0000313" key="9">
    <source>
        <dbReference type="Proteomes" id="UP001324634"/>
    </source>
</evidence>
<dbReference type="AlphaFoldDB" id="A0AAX4HSB1"/>
<dbReference type="EMBL" id="CP139487">
    <property type="protein sequence ID" value="WPU66276.1"/>
    <property type="molecule type" value="Genomic_DNA"/>
</dbReference>
<keyword evidence="4 6" id="KW-0808">Transferase</keyword>
<gene>
    <name evidence="6 8" type="primary">pyrE</name>
    <name evidence="8" type="ORF">SOO65_05905</name>
</gene>
<reference evidence="8 9" key="1">
    <citation type="submission" date="2023-11" db="EMBL/GenBank/DDBJ databases">
        <title>Peredibacter starrii A3.12.</title>
        <authorList>
            <person name="Mitchell R.J."/>
        </authorList>
    </citation>
    <scope>NUCLEOTIDE SEQUENCE [LARGE SCALE GENOMIC DNA]</scope>
    <source>
        <strain evidence="8 9">A3.12</strain>
    </source>
</reference>
<evidence type="ECO:0000256" key="5">
    <source>
        <dbReference type="ARBA" id="ARBA00022975"/>
    </source>
</evidence>
<dbReference type="GO" id="GO:0000287">
    <property type="term" value="F:magnesium ion binding"/>
    <property type="evidence" value="ECO:0007669"/>
    <property type="project" value="UniProtKB-UniRule"/>
</dbReference>
<feature type="binding site" evidence="6">
    <location>
        <position position="100"/>
    </location>
    <ligand>
        <name>5-phospho-alpha-D-ribose 1-diphosphate</name>
        <dbReference type="ChEBI" id="CHEBI:58017"/>
        <note>ligand shared between dimeric partners</note>
    </ligand>
</feature>
<evidence type="ECO:0000256" key="2">
    <source>
        <dbReference type="ARBA" id="ARBA00011971"/>
    </source>
</evidence>
<evidence type="ECO:0000259" key="7">
    <source>
        <dbReference type="Pfam" id="PF00156"/>
    </source>
</evidence>
<dbReference type="RefSeq" id="WP_321398324.1">
    <property type="nucleotide sequence ID" value="NZ_CP139487.1"/>
</dbReference>
<name>A0AAX4HSB1_9BACT</name>
<dbReference type="Pfam" id="PF00156">
    <property type="entry name" value="Pribosyltran"/>
    <property type="match status" value="1"/>
</dbReference>
<feature type="binding site" evidence="6">
    <location>
        <position position="124"/>
    </location>
    <ligand>
        <name>orotate</name>
        <dbReference type="ChEBI" id="CHEBI:30839"/>
    </ligand>
</feature>
<dbReference type="NCBIfam" id="TIGR00336">
    <property type="entry name" value="pyrE"/>
    <property type="match status" value="1"/>
</dbReference>
<keyword evidence="6" id="KW-0460">Magnesium</keyword>
<dbReference type="EC" id="2.4.2.10" evidence="2 6"/>
<dbReference type="InterPro" id="IPR000836">
    <property type="entry name" value="PRTase_dom"/>
</dbReference>
<dbReference type="Proteomes" id="UP001324634">
    <property type="component" value="Chromosome"/>
</dbReference>
<evidence type="ECO:0000256" key="4">
    <source>
        <dbReference type="ARBA" id="ARBA00022679"/>
    </source>
</evidence>
<evidence type="ECO:0000256" key="6">
    <source>
        <dbReference type="HAMAP-Rule" id="MF_01208"/>
    </source>
</evidence>
<keyword evidence="3 6" id="KW-0328">Glycosyltransferase</keyword>
<comment type="function">
    <text evidence="6">Catalyzes the transfer of a ribosyl phosphate group from 5-phosphoribose 1-diphosphate to orotate, leading to the formation of orotidine monophosphate (OMP).</text>
</comment>
<dbReference type="PANTHER" id="PTHR19278">
    <property type="entry name" value="OROTATE PHOSPHORIBOSYLTRANSFERASE"/>
    <property type="match status" value="1"/>
</dbReference>
<dbReference type="InterPro" id="IPR023031">
    <property type="entry name" value="OPRT"/>
</dbReference>
<dbReference type="GO" id="GO:0019856">
    <property type="term" value="P:pyrimidine nucleobase biosynthetic process"/>
    <property type="evidence" value="ECO:0007669"/>
    <property type="project" value="TreeGrafter"/>
</dbReference>
<dbReference type="GO" id="GO:0004588">
    <property type="term" value="F:orotate phosphoribosyltransferase activity"/>
    <property type="evidence" value="ECO:0007669"/>
    <property type="project" value="UniProtKB-UniRule"/>
</dbReference>